<sequence length="232" mass="26523">MVNDTTLTTVHSRLYQSTPLESNHEQVTPLEDNSAGEFCHDLTFKESSVPVKQLLNELPWSIKQNQVLQDSPTCTPKRCQTTKQARVPTNQNQRAPPVSEHQTTRNSQPLKCKRGRPPQLQPQPQTIQTREAARQAHLKKNRGAAHKSRQRKKEYIDSLATRAREFSTKNKLLEESVIMLREEVLELKNEVFCHAKCDFWPVNKYLARCAALGGMDAPSQTLSTVRGHERYI</sequence>
<dbReference type="EMBL" id="MU001843">
    <property type="protein sequence ID" value="KAF2795969.1"/>
    <property type="molecule type" value="Genomic_DNA"/>
</dbReference>
<evidence type="ECO:0000313" key="10">
    <source>
        <dbReference type="EMBL" id="KAF2795969.1"/>
    </source>
</evidence>
<dbReference type="SMART" id="SM00338">
    <property type="entry name" value="BRLZ"/>
    <property type="match status" value="1"/>
</dbReference>
<dbReference type="Proteomes" id="UP000799757">
    <property type="component" value="Unassembled WGS sequence"/>
</dbReference>
<protein>
    <recommendedName>
        <fullName evidence="9">BZIP domain-containing protein</fullName>
    </recommendedName>
</protein>
<dbReference type="GO" id="GO:0006986">
    <property type="term" value="P:response to unfolded protein"/>
    <property type="evidence" value="ECO:0007669"/>
    <property type="project" value="UniProtKB-KW"/>
</dbReference>
<comment type="similarity">
    <text evidence="2">Belongs to the bZIP family.</text>
</comment>
<evidence type="ECO:0000256" key="3">
    <source>
        <dbReference type="ARBA" id="ARBA00023015"/>
    </source>
</evidence>
<feature type="region of interest" description="Disordered" evidence="8">
    <location>
        <begin position="69"/>
        <end position="126"/>
    </location>
</feature>
<dbReference type="GO" id="GO:0045944">
    <property type="term" value="P:positive regulation of transcription by RNA polymerase II"/>
    <property type="evidence" value="ECO:0007669"/>
    <property type="project" value="InterPro"/>
</dbReference>
<accession>A0A6A6XHN3</accession>
<dbReference type="Gene3D" id="1.20.5.170">
    <property type="match status" value="1"/>
</dbReference>
<comment type="subcellular location">
    <subcellularLocation>
        <location evidence="1">Nucleus</location>
    </subcellularLocation>
</comment>
<dbReference type="PROSITE" id="PS50217">
    <property type="entry name" value="BZIP"/>
    <property type="match status" value="1"/>
</dbReference>
<evidence type="ECO:0000256" key="1">
    <source>
        <dbReference type="ARBA" id="ARBA00004123"/>
    </source>
</evidence>
<dbReference type="GO" id="GO:0005634">
    <property type="term" value="C:nucleus"/>
    <property type="evidence" value="ECO:0007669"/>
    <property type="project" value="UniProtKB-SubCell"/>
</dbReference>
<dbReference type="CDD" id="cd14687">
    <property type="entry name" value="bZIP_ATF2"/>
    <property type="match status" value="1"/>
</dbReference>
<name>A0A6A6XHN3_9PLEO</name>
<dbReference type="AlphaFoldDB" id="A0A6A6XHN3"/>
<evidence type="ECO:0000256" key="2">
    <source>
        <dbReference type="ARBA" id="ARBA00007163"/>
    </source>
</evidence>
<feature type="compositionally biased region" description="Polar residues" evidence="8">
    <location>
        <begin position="69"/>
        <end position="109"/>
    </location>
</feature>
<evidence type="ECO:0000313" key="11">
    <source>
        <dbReference type="Proteomes" id="UP000799757"/>
    </source>
</evidence>
<dbReference type="GO" id="GO:0003677">
    <property type="term" value="F:DNA binding"/>
    <property type="evidence" value="ECO:0007669"/>
    <property type="project" value="UniProtKB-KW"/>
</dbReference>
<evidence type="ECO:0000256" key="4">
    <source>
        <dbReference type="ARBA" id="ARBA00023125"/>
    </source>
</evidence>
<keyword evidence="11" id="KW-1185">Reference proteome</keyword>
<dbReference type="Pfam" id="PF00170">
    <property type="entry name" value="bZIP_1"/>
    <property type="match status" value="1"/>
</dbReference>
<keyword evidence="3" id="KW-0805">Transcription regulation</keyword>
<keyword evidence="4" id="KW-0238">DNA-binding</keyword>
<dbReference type="PANTHER" id="PTHR46714:SF6">
    <property type="entry name" value="TRANSCRIPTIONAL ACTIVATOR HAC1"/>
    <property type="match status" value="1"/>
</dbReference>
<keyword evidence="6" id="KW-0834">Unfolded protein response</keyword>
<evidence type="ECO:0000256" key="7">
    <source>
        <dbReference type="ARBA" id="ARBA00023242"/>
    </source>
</evidence>
<evidence type="ECO:0000256" key="6">
    <source>
        <dbReference type="ARBA" id="ARBA00023230"/>
    </source>
</evidence>
<dbReference type="PANTHER" id="PTHR46714">
    <property type="entry name" value="TRANSCRIPTIONAL ACTIVATOR HAC1"/>
    <property type="match status" value="1"/>
</dbReference>
<dbReference type="InterPro" id="IPR004827">
    <property type="entry name" value="bZIP"/>
</dbReference>
<dbReference type="GO" id="GO:0000981">
    <property type="term" value="F:DNA-binding transcription factor activity, RNA polymerase II-specific"/>
    <property type="evidence" value="ECO:0007669"/>
    <property type="project" value="InterPro"/>
</dbReference>
<evidence type="ECO:0000256" key="8">
    <source>
        <dbReference type="SAM" id="MobiDB-lite"/>
    </source>
</evidence>
<feature type="domain" description="BZIP" evidence="9">
    <location>
        <begin position="131"/>
        <end position="194"/>
    </location>
</feature>
<evidence type="ECO:0000256" key="5">
    <source>
        <dbReference type="ARBA" id="ARBA00023163"/>
    </source>
</evidence>
<organism evidence="10 11">
    <name type="scientific">Melanomma pulvis-pyrius CBS 109.77</name>
    <dbReference type="NCBI Taxonomy" id="1314802"/>
    <lineage>
        <taxon>Eukaryota</taxon>
        <taxon>Fungi</taxon>
        <taxon>Dikarya</taxon>
        <taxon>Ascomycota</taxon>
        <taxon>Pezizomycotina</taxon>
        <taxon>Dothideomycetes</taxon>
        <taxon>Pleosporomycetidae</taxon>
        <taxon>Pleosporales</taxon>
        <taxon>Melanommataceae</taxon>
        <taxon>Melanomma</taxon>
    </lineage>
</organism>
<keyword evidence="7" id="KW-0539">Nucleus</keyword>
<dbReference type="InterPro" id="IPR044280">
    <property type="entry name" value="Hac1/HY5"/>
</dbReference>
<gene>
    <name evidence="10" type="ORF">K505DRAFT_359723</name>
</gene>
<reference evidence="10" key="1">
    <citation type="journal article" date="2020" name="Stud. Mycol.">
        <title>101 Dothideomycetes genomes: a test case for predicting lifestyles and emergence of pathogens.</title>
        <authorList>
            <person name="Haridas S."/>
            <person name="Albert R."/>
            <person name="Binder M."/>
            <person name="Bloem J."/>
            <person name="Labutti K."/>
            <person name="Salamov A."/>
            <person name="Andreopoulos B."/>
            <person name="Baker S."/>
            <person name="Barry K."/>
            <person name="Bills G."/>
            <person name="Bluhm B."/>
            <person name="Cannon C."/>
            <person name="Castanera R."/>
            <person name="Culley D."/>
            <person name="Daum C."/>
            <person name="Ezra D."/>
            <person name="Gonzalez J."/>
            <person name="Henrissat B."/>
            <person name="Kuo A."/>
            <person name="Liang C."/>
            <person name="Lipzen A."/>
            <person name="Lutzoni F."/>
            <person name="Magnuson J."/>
            <person name="Mondo S."/>
            <person name="Nolan M."/>
            <person name="Ohm R."/>
            <person name="Pangilinan J."/>
            <person name="Park H.-J."/>
            <person name="Ramirez L."/>
            <person name="Alfaro M."/>
            <person name="Sun H."/>
            <person name="Tritt A."/>
            <person name="Yoshinaga Y."/>
            <person name="Zwiers L.-H."/>
            <person name="Turgeon B."/>
            <person name="Goodwin S."/>
            <person name="Spatafora J."/>
            <person name="Crous P."/>
            <person name="Grigoriev I."/>
        </authorList>
    </citation>
    <scope>NUCLEOTIDE SEQUENCE</scope>
    <source>
        <strain evidence="10">CBS 109.77</strain>
    </source>
</reference>
<dbReference type="OrthoDB" id="295274at2759"/>
<dbReference type="SUPFAM" id="SSF57959">
    <property type="entry name" value="Leucine zipper domain"/>
    <property type="match status" value="1"/>
</dbReference>
<dbReference type="InterPro" id="IPR046347">
    <property type="entry name" value="bZIP_sf"/>
</dbReference>
<keyword evidence="5" id="KW-0804">Transcription</keyword>
<evidence type="ECO:0000259" key="9">
    <source>
        <dbReference type="PROSITE" id="PS50217"/>
    </source>
</evidence>
<proteinExistence type="inferred from homology"/>